<dbReference type="InterPro" id="IPR009003">
    <property type="entry name" value="Peptidase_S1_PA"/>
</dbReference>
<sequence length="320" mass="35308">MASLIEDSIYEIICKHSYTFLKKKNVIGIGLGYKFIKGFDTGEPSLHILVKDKINLNNLYKNDRIEKSFFGIKTDVIKIGEFKESNSLKGLPLTPSKFQSKVRPIRAGYSISATKGKYAGTIGAVVFSNEKNKPCILSNNHVLTYNNTLGKGTSIIQPGGKDSKISSENKIAKVQKLIKLKFFNGLKITSVEDYPVNYVDCAIAKINSKIEYDTTIERIGVINNTIMPEVNMPIRKIGRSTAYTTGRIRTIKAIVLLSYANGDCFFKDQILATNMSKVGDSGALVLGKNNNVVGLLNGNSEDATFINPIDPVLKLLNIHF</sequence>
<name>A0A6I1MTX7_9CLOT</name>
<dbReference type="InterPro" id="IPR043504">
    <property type="entry name" value="Peptidase_S1_PA_chymotrypsin"/>
</dbReference>
<protein>
    <recommendedName>
        <fullName evidence="3">Serine protease</fullName>
    </recommendedName>
</protein>
<organism evidence="1 2">
    <name type="scientific">Clostridium tarantellae</name>
    <dbReference type="NCBI Taxonomy" id="39493"/>
    <lineage>
        <taxon>Bacteria</taxon>
        <taxon>Bacillati</taxon>
        <taxon>Bacillota</taxon>
        <taxon>Clostridia</taxon>
        <taxon>Eubacteriales</taxon>
        <taxon>Clostridiaceae</taxon>
        <taxon>Clostridium</taxon>
    </lineage>
</organism>
<evidence type="ECO:0000313" key="2">
    <source>
        <dbReference type="Proteomes" id="UP000430345"/>
    </source>
</evidence>
<gene>
    <name evidence="1" type="ORF">GBZ86_11175</name>
</gene>
<accession>A0A6I1MTX7</accession>
<dbReference type="RefSeq" id="WP_152890691.1">
    <property type="nucleotide sequence ID" value="NZ_WHJC01000193.1"/>
</dbReference>
<evidence type="ECO:0000313" key="1">
    <source>
        <dbReference type="EMBL" id="MPQ44321.1"/>
    </source>
</evidence>
<dbReference type="SUPFAM" id="SSF50494">
    <property type="entry name" value="Trypsin-like serine proteases"/>
    <property type="match status" value="1"/>
</dbReference>
<dbReference type="AlphaFoldDB" id="A0A6I1MTX7"/>
<dbReference type="Proteomes" id="UP000430345">
    <property type="component" value="Unassembled WGS sequence"/>
</dbReference>
<dbReference type="Gene3D" id="2.40.10.10">
    <property type="entry name" value="Trypsin-like serine proteases"/>
    <property type="match status" value="2"/>
</dbReference>
<comment type="caution">
    <text evidence="1">The sequence shown here is derived from an EMBL/GenBank/DDBJ whole genome shotgun (WGS) entry which is preliminary data.</text>
</comment>
<proteinExistence type="predicted"/>
<dbReference type="EMBL" id="WHJC01000193">
    <property type="protein sequence ID" value="MPQ44321.1"/>
    <property type="molecule type" value="Genomic_DNA"/>
</dbReference>
<keyword evidence="2" id="KW-1185">Reference proteome</keyword>
<dbReference type="OrthoDB" id="104542at2"/>
<reference evidence="1 2" key="1">
    <citation type="submission" date="2019-10" db="EMBL/GenBank/DDBJ databases">
        <title>The Genome Sequence of Clostridium tarantellae Isolated from Fish Brain.</title>
        <authorList>
            <person name="Bano L."/>
            <person name="Kiel M."/>
            <person name="Sales G."/>
            <person name="Doxey A.C."/>
            <person name="Mansfield M.J."/>
            <person name="Schiavone M."/>
            <person name="Rossetto O."/>
            <person name="Pirazzini M."/>
            <person name="Dobrindt U."/>
            <person name="Montecucco C."/>
        </authorList>
    </citation>
    <scope>NUCLEOTIDE SEQUENCE [LARGE SCALE GENOMIC DNA]</scope>
    <source>
        <strain evidence="1 2">DSM 3997</strain>
    </source>
</reference>
<evidence type="ECO:0008006" key="3">
    <source>
        <dbReference type="Google" id="ProtNLM"/>
    </source>
</evidence>